<dbReference type="Proteomes" id="UP000607653">
    <property type="component" value="Unassembled WGS sequence"/>
</dbReference>
<protein>
    <submittedName>
        <fullName evidence="1">Uncharacterized protein</fullName>
    </submittedName>
</protein>
<sequence>MGGSPYLVNFQIITVGAACTTVQEGKTLESYARVVAPFQKFNLPALVTQKALVDLLSMELVMPTIFCLLFRMHVLERRAVLLKCQRMLSELPIVVGKSPGD</sequence>
<organism evidence="1 2">
    <name type="scientific">Nelumbo nucifera</name>
    <name type="common">Sacred lotus</name>
    <dbReference type="NCBI Taxonomy" id="4432"/>
    <lineage>
        <taxon>Eukaryota</taxon>
        <taxon>Viridiplantae</taxon>
        <taxon>Streptophyta</taxon>
        <taxon>Embryophyta</taxon>
        <taxon>Tracheophyta</taxon>
        <taxon>Spermatophyta</taxon>
        <taxon>Magnoliopsida</taxon>
        <taxon>Proteales</taxon>
        <taxon>Nelumbonaceae</taxon>
        <taxon>Nelumbo</taxon>
    </lineage>
</organism>
<dbReference type="EMBL" id="DUZY01000005">
    <property type="protein sequence ID" value="DAD39305.1"/>
    <property type="molecule type" value="Genomic_DNA"/>
</dbReference>
<gene>
    <name evidence="1" type="ORF">HUJ06_013628</name>
</gene>
<accession>A0A822Z775</accession>
<comment type="caution">
    <text evidence="1">The sequence shown here is derived from an EMBL/GenBank/DDBJ whole genome shotgun (WGS) entry which is preliminary data.</text>
</comment>
<evidence type="ECO:0000313" key="2">
    <source>
        <dbReference type="Proteomes" id="UP000607653"/>
    </source>
</evidence>
<proteinExistence type="predicted"/>
<name>A0A822Z775_NELNU</name>
<evidence type="ECO:0000313" key="1">
    <source>
        <dbReference type="EMBL" id="DAD39305.1"/>
    </source>
</evidence>
<keyword evidence="2" id="KW-1185">Reference proteome</keyword>
<reference evidence="1 2" key="1">
    <citation type="journal article" date="2020" name="Mol. Biol. Evol.">
        <title>Distinct Expression and Methylation Patterns for Genes with Different Fates following a Single Whole-Genome Duplication in Flowering Plants.</title>
        <authorList>
            <person name="Shi T."/>
            <person name="Rahmani R.S."/>
            <person name="Gugger P.F."/>
            <person name="Wang M."/>
            <person name="Li H."/>
            <person name="Zhang Y."/>
            <person name="Li Z."/>
            <person name="Wang Q."/>
            <person name="Van de Peer Y."/>
            <person name="Marchal K."/>
            <person name="Chen J."/>
        </authorList>
    </citation>
    <scope>NUCLEOTIDE SEQUENCE [LARGE SCALE GENOMIC DNA]</scope>
    <source>
        <tissue evidence="1">Leaf</tissue>
    </source>
</reference>
<dbReference type="AlphaFoldDB" id="A0A822Z775"/>